<evidence type="ECO:0000256" key="3">
    <source>
        <dbReference type="ARBA" id="ARBA00022630"/>
    </source>
</evidence>
<comment type="caution">
    <text evidence="10">The sequence shown here is derived from an EMBL/GenBank/DDBJ whole genome shotgun (WGS) entry which is preliminary data.</text>
</comment>
<gene>
    <name evidence="10" type="ORF">PGLA2088_LOCUS14476</name>
</gene>
<dbReference type="InterPro" id="IPR013786">
    <property type="entry name" value="AcylCoA_DH/ox_N"/>
</dbReference>
<proteinExistence type="inferred from homology"/>
<dbReference type="InterPro" id="IPR036250">
    <property type="entry name" value="AcylCo_DH-like_C"/>
</dbReference>
<reference evidence="10" key="1">
    <citation type="submission" date="2021-02" db="EMBL/GenBank/DDBJ databases">
        <authorList>
            <person name="Dougan E. K."/>
            <person name="Rhodes N."/>
            <person name="Thang M."/>
            <person name="Chan C."/>
        </authorList>
    </citation>
    <scope>NUCLEOTIDE SEQUENCE</scope>
</reference>
<dbReference type="InterPro" id="IPR006091">
    <property type="entry name" value="Acyl-CoA_Oxase/DH_mid-dom"/>
</dbReference>
<evidence type="ECO:0000256" key="4">
    <source>
        <dbReference type="ARBA" id="ARBA00022827"/>
    </source>
</evidence>
<dbReference type="Pfam" id="PF02770">
    <property type="entry name" value="Acyl-CoA_dh_M"/>
    <property type="match status" value="1"/>
</dbReference>
<feature type="non-terminal residue" evidence="10">
    <location>
        <position position="409"/>
    </location>
</feature>
<comment type="similarity">
    <text evidence="2 6">Belongs to the acyl-CoA dehydrogenase family.</text>
</comment>
<feature type="domain" description="Acyl-CoA dehydrogenase/oxidase N-terminal" evidence="9">
    <location>
        <begin position="26"/>
        <end position="141"/>
    </location>
</feature>
<keyword evidence="4 6" id="KW-0274">FAD</keyword>
<dbReference type="GO" id="GO:0050660">
    <property type="term" value="F:flavin adenine dinucleotide binding"/>
    <property type="evidence" value="ECO:0007669"/>
    <property type="project" value="InterPro"/>
</dbReference>
<evidence type="ECO:0000259" key="8">
    <source>
        <dbReference type="Pfam" id="PF02770"/>
    </source>
</evidence>
<evidence type="ECO:0000259" key="7">
    <source>
        <dbReference type="Pfam" id="PF00441"/>
    </source>
</evidence>
<dbReference type="InterPro" id="IPR009075">
    <property type="entry name" value="AcylCo_DH/oxidase_C"/>
</dbReference>
<evidence type="ECO:0000259" key="9">
    <source>
        <dbReference type="Pfam" id="PF02771"/>
    </source>
</evidence>
<name>A0A813IY17_POLGL</name>
<sequence>HAPFGSDVPFAEPAWYRGNPTAYYQEKHAKFRDKVRAFVDEHLKPFADEWDEAGQCPIEELRVKAYEAGVLSPWAPKELGGTPPEGGWDEFMFIIWADEFSRCGAGGVAILFFITYMAIPHVLEFGSDHLKETIAKPVIGGKAGIAITLTEPQGGSDLANIKTTAVKTPDGKHYVVSGLKKFITGGQCVSYFSTIVRTGGPGYKGLSIIVIPADAPGVKVTKLKAAGWWAGNTTLVTLEDVKVPAENLVGIEGMGFPIMATAMNGERLIGCAGSLRSARLLLSEAIAFARERKTFGKLLSESQVIRHKFAHMARKIEAAQAVIDGIAFSLKNGAGAAEIGGPMALAKVECTSAHEYCAREASQVLGGASFLRQGKGQLVERLAREVRVNVVGGGSEEVMLDLAMRMSKI</sequence>
<keyword evidence="5 6" id="KW-0560">Oxidoreductase</keyword>
<dbReference type="InterPro" id="IPR050741">
    <property type="entry name" value="Acyl-CoA_dehydrogenase"/>
</dbReference>
<dbReference type="Pfam" id="PF02771">
    <property type="entry name" value="Acyl-CoA_dh_N"/>
    <property type="match status" value="1"/>
</dbReference>
<dbReference type="InterPro" id="IPR037069">
    <property type="entry name" value="AcylCoA_DH/ox_N_sf"/>
</dbReference>
<dbReference type="InterPro" id="IPR046373">
    <property type="entry name" value="Acyl-CoA_Oxase/DH_mid-dom_sf"/>
</dbReference>
<evidence type="ECO:0000256" key="1">
    <source>
        <dbReference type="ARBA" id="ARBA00001974"/>
    </source>
</evidence>
<dbReference type="GO" id="GO:0005737">
    <property type="term" value="C:cytoplasm"/>
    <property type="evidence" value="ECO:0007669"/>
    <property type="project" value="TreeGrafter"/>
</dbReference>
<feature type="domain" description="Acyl-CoA dehydrogenase/oxidase C-terminal" evidence="7">
    <location>
        <begin position="253"/>
        <end position="405"/>
    </location>
</feature>
<dbReference type="InterPro" id="IPR009100">
    <property type="entry name" value="AcylCoA_DH/oxidase_NM_dom_sf"/>
</dbReference>
<dbReference type="Gene3D" id="1.10.540.10">
    <property type="entry name" value="Acyl-CoA dehydrogenase/oxidase, N-terminal domain"/>
    <property type="match status" value="1"/>
</dbReference>
<dbReference type="Gene3D" id="1.20.140.10">
    <property type="entry name" value="Butyryl-CoA Dehydrogenase, subunit A, domain 3"/>
    <property type="match status" value="1"/>
</dbReference>
<organism evidence="10 11">
    <name type="scientific">Polarella glacialis</name>
    <name type="common">Dinoflagellate</name>
    <dbReference type="NCBI Taxonomy" id="89957"/>
    <lineage>
        <taxon>Eukaryota</taxon>
        <taxon>Sar</taxon>
        <taxon>Alveolata</taxon>
        <taxon>Dinophyceae</taxon>
        <taxon>Suessiales</taxon>
        <taxon>Suessiaceae</taxon>
        <taxon>Polarella</taxon>
    </lineage>
</organism>
<dbReference type="SUPFAM" id="SSF47203">
    <property type="entry name" value="Acyl-CoA dehydrogenase C-terminal domain-like"/>
    <property type="match status" value="1"/>
</dbReference>
<dbReference type="PANTHER" id="PTHR48083:SF28">
    <property type="entry name" value="ACYL-COA DEHYDROGENASE FAMILY PROTEIN (AFU_ORTHOLOGUE AFUA_6G10880)-RELATED"/>
    <property type="match status" value="1"/>
</dbReference>
<dbReference type="GO" id="GO:0003995">
    <property type="term" value="F:acyl-CoA dehydrogenase activity"/>
    <property type="evidence" value="ECO:0007669"/>
    <property type="project" value="TreeGrafter"/>
</dbReference>
<evidence type="ECO:0000256" key="2">
    <source>
        <dbReference type="ARBA" id="ARBA00009347"/>
    </source>
</evidence>
<dbReference type="PANTHER" id="PTHR48083">
    <property type="entry name" value="MEDIUM-CHAIN SPECIFIC ACYL-COA DEHYDROGENASE, MITOCHONDRIAL-RELATED"/>
    <property type="match status" value="1"/>
</dbReference>
<evidence type="ECO:0000256" key="5">
    <source>
        <dbReference type="ARBA" id="ARBA00023002"/>
    </source>
</evidence>
<evidence type="ECO:0000313" key="11">
    <source>
        <dbReference type="Proteomes" id="UP000626109"/>
    </source>
</evidence>
<comment type="cofactor">
    <cofactor evidence="1 6">
        <name>FAD</name>
        <dbReference type="ChEBI" id="CHEBI:57692"/>
    </cofactor>
</comment>
<keyword evidence="3 6" id="KW-0285">Flavoprotein</keyword>
<dbReference type="SUPFAM" id="SSF56645">
    <property type="entry name" value="Acyl-CoA dehydrogenase NM domain-like"/>
    <property type="match status" value="1"/>
</dbReference>
<dbReference type="EMBL" id="CAJNNW010017674">
    <property type="protein sequence ID" value="CAE8661333.1"/>
    <property type="molecule type" value="Genomic_DNA"/>
</dbReference>
<dbReference type="GO" id="GO:0033539">
    <property type="term" value="P:fatty acid beta-oxidation using acyl-CoA dehydrogenase"/>
    <property type="evidence" value="ECO:0007669"/>
    <property type="project" value="TreeGrafter"/>
</dbReference>
<feature type="domain" description="Acyl-CoA oxidase/dehydrogenase middle" evidence="8">
    <location>
        <begin position="146"/>
        <end position="240"/>
    </location>
</feature>
<evidence type="ECO:0008006" key="12">
    <source>
        <dbReference type="Google" id="ProtNLM"/>
    </source>
</evidence>
<evidence type="ECO:0000256" key="6">
    <source>
        <dbReference type="RuleBase" id="RU362125"/>
    </source>
</evidence>
<protein>
    <recommendedName>
        <fullName evidence="12">Acyl-CoA dehydrogenase</fullName>
    </recommendedName>
</protein>
<dbReference type="Gene3D" id="2.40.110.10">
    <property type="entry name" value="Butyryl-CoA Dehydrogenase, subunit A, domain 2"/>
    <property type="match status" value="1"/>
</dbReference>
<dbReference type="Proteomes" id="UP000626109">
    <property type="component" value="Unassembled WGS sequence"/>
</dbReference>
<dbReference type="Pfam" id="PF00441">
    <property type="entry name" value="Acyl-CoA_dh_1"/>
    <property type="match status" value="1"/>
</dbReference>
<evidence type="ECO:0000313" key="10">
    <source>
        <dbReference type="EMBL" id="CAE8661333.1"/>
    </source>
</evidence>
<dbReference type="AlphaFoldDB" id="A0A813IY17"/>
<accession>A0A813IY17</accession>